<dbReference type="GO" id="GO:0005886">
    <property type="term" value="C:plasma membrane"/>
    <property type="evidence" value="ECO:0007669"/>
    <property type="project" value="UniProtKB-SubCell"/>
</dbReference>
<evidence type="ECO:0000256" key="1">
    <source>
        <dbReference type="ARBA" id="ARBA00004141"/>
    </source>
</evidence>
<evidence type="ECO:0000256" key="2">
    <source>
        <dbReference type="ARBA" id="ARBA00005278"/>
    </source>
</evidence>
<keyword evidence="3 4" id="KW-0472">Membrane</keyword>
<sequence length="449" mass="50217">MLKKEKKLNVSTTFPWLTEQLQSTFDFTHTPLHIENKQIELIYIKTVVDGEKLQSIVIKPFFEMNSMENIEAYLTSLTNQQEILSEEQVLQELSKGSVAIGVNGTVLLFDFKKVHTDVPLLSNVEPTIQGPQYALSEDIMTNLNMIRQRYHHPSLKIDMFTIGNKSNQSLAVVYDQETVKKEALLDIKSRIHSLDNDVFLASADVVRYLNNKKRTLLPNTLLTERTDRISYNLSGGKVIILLDGDSNAILAPAVFFDFMTAMEDNYHPYWITKFTTFLRYIGFFNCLALPGLYVGVTSYNPDIFRSELALSVAGSRVGVPYPSYIEVLLMLIVMELLTEASIRLPKAVSATATTVGGLILGTAATEAALTSNIMIIIVSAVAISTFVIPINEMSFAIRVARYVILFFSTIAGMAGLALSLIGFVMFMANKNSFGEDYFKLFIQGKKEET</sequence>
<keyword evidence="5" id="KW-0812">Transmembrane</keyword>
<feature type="transmembrane region" description="Helical" evidence="5">
    <location>
        <begin position="277"/>
        <end position="299"/>
    </location>
</feature>
<evidence type="ECO:0000256" key="4">
    <source>
        <dbReference type="PIRNR" id="PIRNR005690"/>
    </source>
</evidence>
<dbReference type="PIRSF" id="PIRSF005690">
    <property type="entry name" value="GerBA"/>
    <property type="match status" value="1"/>
</dbReference>
<gene>
    <name evidence="6" type="ORF">KHA93_20470</name>
</gene>
<accession>A0A942TQP8</accession>
<dbReference type="Proteomes" id="UP000682713">
    <property type="component" value="Unassembled WGS sequence"/>
</dbReference>
<organism evidence="6 7">
    <name type="scientific">Lederbergia citrisecunda</name>
    <dbReference type="NCBI Taxonomy" id="2833583"/>
    <lineage>
        <taxon>Bacteria</taxon>
        <taxon>Bacillati</taxon>
        <taxon>Bacillota</taxon>
        <taxon>Bacilli</taxon>
        <taxon>Bacillales</taxon>
        <taxon>Bacillaceae</taxon>
        <taxon>Lederbergia</taxon>
    </lineage>
</organism>
<dbReference type="InterPro" id="IPR050768">
    <property type="entry name" value="UPF0353/GerABKA_families"/>
</dbReference>
<comment type="similarity">
    <text evidence="2 4">Belongs to the GerABKA family.</text>
</comment>
<keyword evidence="7" id="KW-1185">Reference proteome</keyword>
<dbReference type="PANTHER" id="PTHR22550:SF5">
    <property type="entry name" value="LEUCINE ZIPPER PROTEIN 4"/>
    <property type="match status" value="1"/>
</dbReference>
<keyword evidence="5" id="KW-1133">Transmembrane helix</keyword>
<feature type="transmembrane region" description="Helical" evidence="5">
    <location>
        <begin position="344"/>
        <end position="363"/>
    </location>
</feature>
<proteinExistence type="inferred from homology"/>
<dbReference type="Pfam" id="PF03323">
    <property type="entry name" value="GerA"/>
    <property type="match status" value="1"/>
</dbReference>
<dbReference type="AlphaFoldDB" id="A0A942TQP8"/>
<name>A0A942TQP8_9BACI</name>
<protein>
    <submittedName>
        <fullName evidence="6">Spore germination protein</fullName>
    </submittedName>
</protein>
<dbReference type="RefSeq" id="WP_213112407.1">
    <property type="nucleotide sequence ID" value="NZ_JAGYPJ010000001.1"/>
</dbReference>
<dbReference type="InterPro" id="IPR004995">
    <property type="entry name" value="Spore_Ger"/>
</dbReference>
<evidence type="ECO:0000256" key="5">
    <source>
        <dbReference type="SAM" id="Phobius"/>
    </source>
</evidence>
<comment type="subcellular location">
    <subcellularLocation>
        <location evidence="4">Cell membrane</location>
    </subcellularLocation>
    <subcellularLocation>
        <location evidence="1">Membrane</location>
        <topology evidence="1">Multi-pass membrane protein</topology>
    </subcellularLocation>
</comment>
<evidence type="ECO:0000313" key="7">
    <source>
        <dbReference type="Proteomes" id="UP000682713"/>
    </source>
</evidence>
<reference evidence="6 7" key="1">
    <citation type="submission" date="2021-05" db="EMBL/GenBank/DDBJ databases">
        <title>Novel Bacillus species.</title>
        <authorList>
            <person name="Liu G."/>
        </authorList>
    </citation>
    <scope>NUCLEOTIDE SEQUENCE [LARGE SCALE GENOMIC DNA]</scope>
    <source>
        <strain evidence="6 7">FJAT-49732</strain>
    </source>
</reference>
<dbReference type="EMBL" id="JAGYPJ010000001">
    <property type="protein sequence ID" value="MBS4201985.1"/>
    <property type="molecule type" value="Genomic_DNA"/>
</dbReference>
<dbReference type="GO" id="GO:0009847">
    <property type="term" value="P:spore germination"/>
    <property type="evidence" value="ECO:0007669"/>
    <property type="project" value="UniProtKB-UniRule"/>
</dbReference>
<feature type="transmembrane region" description="Helical" evidence="5">
    <location>
        <begin position="319"/>
        <end position="337"/>
    </location>
</feature>
<comment type="caution">
    <text evidence="6">The sequence shown here is derived from an EMBL/GenBank/DDBJ whole genome shotgun (WGS) entry which is preliminary data.</text>
</comment>
<evidence type="ECO:0000313" key="6">
    <source>
        <dbReference type="EMBL" id="MBS4201985.1"/>
    </source>
</evidence>
<dbReference type="PANTHER" id="PTHR22550">
    <property type="entry name" value="SPORE GERMINATION PROTEIN"/>
    <property type="match status" value="1"/>
</dbReference>
<feature type="transmembrane region" description="Helical" evidence="5">
    <location>
        <begin position="402"/>
        <end position="428"/>
    </location>
</feature>
<feature type="transmembrane region" description="Helical" evidence="5">
    <location>
        <begin position="369"/>
        <end position="390"/>
    </location>
</feature>
<evidence type="ECO:0000256" key="3">
    <source>
        <dbReference type="ARBA" id="ARBA00023136"/>
    </source>
</evidence>